<dbReference type="EMBL" id="KV454299">
    <property type="protein sequence ID" value="ODQ70964.1"/>
    <property type="molecule type" value="Genomic_DNA"/>
</dbReference>
<dbReference type="InterPro" id="IPR006140">
    <property type="entry name" value="D-isomer_DH_NAD-bd"/>
</dbReference>
<dbReference type="OrthoDB" id="298012at2759"/>
<reference evidence="3 4" key="1">
    <citation type="journal article" date="2016" name="Proc. Natl. Acad. Sci. U.S.A.">
        <title>Comparative genomics of biotechnologically important yeasts.</title>
        <authorList>
            <person name="Riley R."/>
            <person name="Haridas S."/>
            <person name="Wolfe K.H."/>
            <person name="Lopes M.R."/>
            <person name="Hittinger C.T."/>
            <person name="Goeker M."/>
            <person name="Salamov A.A."/>
            <person name="Wisecaver J.H."/>
            <person name="Long T.M."/>
            <person name="Calvey C.H."/>
            <person name="Aerts A.L."/>
            <person name="Barry K.W."/>
            <person name="Choi C."/>
            <person name="Clum A."/>
            <person name="Coughlan A.Y."/>
            <person name="Deshpande S."/>
            <person name="Douglass A.P."/>
            <person name="Hanson S.J."/>
            <person name="Klenk H.-P."/>
            <person name="LaButti K.M."/>
            <person name="Lapidus A."/>
            <person name="Lindquist E.A."/>
            <person name="Lipzen A.M."/>
            <person name="Meier-Kolthoff J.P."/>
            <person name="Ohm R.A."/>
            <person name="Otillar R.P."/>
            <person name="Pangilinan J.L."/>
            <person name="Peng Y."/>
            <person name="Rokas A."/>
            <person name="Rosa C.A."/>
            <person name="Scheuner C."/>
            <person name="Sibirny A.A."/>
            <person name="Slot J.C."/>
            <person name="Stielow J.B."/>
            <person name="Sun H."/>
            <person name="Kurtzman C.P."/>
            <person name="Blackwell M."/>
            <person name="Grigoriev I.V."/>
            <person name="Jeffries T.W."/>
        </authorList>
    </citation>
    <scope>NUCLEOTIDE SEQUENCE [LARGE SCALE GENOMIC DNA]</scope>
    <source>
        <strain evidence="3 4">NRRL Y-11557</strain>
    </source>
</reference>
<dbReference type="GO" id="GO:0030267">
    <property type="term" value="F:glyoxylate reductase (NADPH) activity"/>
    <property type="evidence" value="ECO:0007669"/>
    <property type="project" value="TreeGrafter"/>
</dbReference>
<dbReference type="GO" id="GO:0016618">
    <property type="term" value="F:hydroxypyruvate reductase [NAD(P)H] activity"/>
    <property type="evidence" value="ECO:0007669"/>
    <property type="project" value="TreeGrafter"/>
</dbReference>
<gene>
    <name evidence="3" type="ORF">LIPSTDRAFT_163454</name>
</gene>
<dbReference type="PANTHER" id="PTHR10996:SF279">
    <property type="entry name" value="2-HYDROXYACID DEHYDROGENASE YPL113C-RELATED"/>
    <property type="match status" value="1"/>
</dbReference>
<dbReference type="GO" id="GO:0051287">
    <property type="term" value="F:NAD binding"/>
    <property type="evidence" value="ECO:0007669"/>
    <property type="project" value="InterPro"/>
</dbReference>
<dbReference type="Pfam" id="PF02826">
    <property type="entry name" value="2-Hacid_dh_C"/>
    <property type="match status" value="1"/>
</dbReference>
<dbReference type="AlphaFoldDB" id="A0A1E3Q0C9"/>
<dbReference type="Gene3D" id="3.40.50.720">
    <property type="entry name" value="NAD(P)-binding Rossmann-like Domain"/>
    <property type="match status" value="2"/>
</dbReference>
<proteinExistence type="predicted"/>
<dbReference type="InterPro" id="IPR036291">
    <property type="entry name" value="NAD(P)-bd_dom_sf"/>
</dbReference>
<keyword evidence="1" id="KW-0560">Oxidoreductase</keyword>
<dbReference type="SUPFAM" id="SSF51735">
    <property type="entry name" value="NAD(P)-binding Rossmann-fold domains"/>
    <property type="match status" value="1"/>
</dbReference>
<dbReference type="STRING" id="675824.A0A1E3Q0C9"/>
<dbReference type="PROSITE" id="PS00671">
    <property type="entry name" value="D_2_HYDROXYACID_DH_3"/>
    <property type="match status" value="1"/>
</dbReference>
<accession>A0A1E3Q0C9</accession>
<evidence type="ECO:0000259" key="2">
    <source>
        <dbReference type="Pfam" id="PF02826"/>
    </source>
</evidence>
<dbReference type="Proteomes" id="UP000094385">
    <property type="component" value="Unassembled WGS sequence"/>
</dbReference>
<name>A0A1E3Q0C9_LIPST</name>
<keyword evidence="4" id="KW-1185">Reference proteome</keyword>
<organism evidence="3 4">
    <name type="scientific">Lipomyces starkeyi NRRL Y-11557</name>
    <dbReference type="NCBI Taxonomy" id="675824"/>
    <lineage>
        <taxon>Eukaryota</taxon>
        <taxon>Fungi</taxon>
        <taxon>Dikarya</taxon>
        <taxon>Ascomycota</taxon>
        <taxon>Saccharomycotina</taxon>
        <taxon>Lipomycetes</taxon>
        <taxon>Lipomycetales</taxon>
        <taxon>Lipomycetaceae</taxon>
        <taxon>Lipomyces</taxon>
    </lineage>
</organism>
<dbReference type="GO" id="GO:0005829">
    <property type="term" value="C:cytosol"/>
    <property type="evidence" value="ECO:0007669"/>
    <property type="project" value="TreeGrafter"/>
</dbReference>
<feature type="domain" description="D-isomer specific 2-hydroxyacid dehydrogenase NAD-binding" evidence="2">
    <location>
        <begin position="18"/>
        <end position="165"/>
    </location>
</feature>
<evidence type="ECO:0000313" key="3">
    <source>
        <dbReference type="EMBL" id="ODQ70964.1"/>
    </source>
</evidence>
<protein>
    <recommendedName>
        <fullName evidence="2">D-isomer specific 2-hydroxyacid dehydrogenase NAD-binding domain-containing protein</fullName>
    </recommendedName>
</protein>
<dbReference type="PANTHER" id="PTHR10996">
    <property type="entry name" value="2-HYDROXYACID DEHYDROGENASE-RELATED"/>
    <property type="match status" value="1"/>
</dbReference>
<dbReference type="InterPro" id="IPR029753">
    <property type="entry name" value="D-isomer_DH_CS"/>
</dbReference>
<sequence>MDGFAFGDNVAGRSVTCPTGKRCGIVGMGAIGKEIARRAVAFGMSVHFYTRTPLSSETLATLPVSSMIAYSSLQDLLPNCDVIVLCVPLGAHTHHILNTKSLALLPKGARVVNVGRGGLIDTEALVAALDSGHLTSAGQDVFEGEPEIQEILLDRWDVTILPHIGSATLESVVTAEDAIMRNIENVVLEGGCGITPVNCIK</sequence>
<dbReference type="InterPro" id="IPR050223">
    <property type="entry name" value="D-isomer_2-hydroxyacid_DH"/>
</dbReference>
<evidence type="ECO:0000256" key="1">
    <source>
        <dbReference type="ARBA" id="ARBA00023002"/>
    </source>
</evidence>
<evidence type="ECO:0000313" key="4">
    <source>
        <dbReference type="Proteomes" id="UP000094385"/>
    </source>
</evidence>